<evidence type="ECO:0000313" key="2">
    <source>
        <dbReference type="Proteomes" id="UP000582837"/>
    </source>
</evidence>
<dbReference type="AlphaFoldDB" id="A0A841H2N6"/>
<dbReference type="Proteomes" id="UP000582837">
    <property type="component" value="Unassembled WGS sequence"/>
</dbReference>
<dbReference type="NCBIfam" id="TIGR03696">
    <property type="entry name" value="Rhs_assc_core"/>
    <property type="match status" value="1"/>
</dbReference>
<dbReference type="Gene3D" id="2.180.10.10">
    <property type="entry name" value="RHS repeat-associated core"/>
    <property type="match status" value="1"/>
</dbReference>
<keyword evidence="2" id="KW-1185">Reference proteome</keyword>
<organism evidence="1 2">
    <name type="scientific">Longimicrobium terrae</name>
    <dbReference type="NCBI Taxonomy" id="1639882"/>
    <lineage>
        <taxon>Bacteria</taxon>
        <taxon>Pseudomonadati</taxon>
        <taxon>Gemmatimonadota</taxon>
        <taxon>Longimicrobiia</taxon>
        <taxon>Longimicrobiales</taxon>
        <taxon>Longimicrobiaceae</taxon>
        <taxon>Longimicrobium</taxon>
    </lineage>
</organism>
<dbReference type="RefSeq" id="WP_170032103.1">
    <property type="nucleotide sequence ID" value="NZ_JABDTL010000001.1"/>
</dbReference>
<proteinExistence type="predicted"/>
<reference evidence="1 2" key="1">
    <citation type="submission" date="2020-08" db="EMBL/GenBank/DDBJ databases">
        <title>Genomic Encyclopedia of Type Strains, Phase IV (KMG-IV): sequencing the most valuable type-strain genomes for metagenomic binning, comparative biology and taxonomic classification.</title>
        <authorList>
            <person name="Goeker M."/>
        </authorList>
    </citation>
    <scope>NUCLEOTIDE SEQUENCE [LARGE SCALE GENOMIC DNA]</scope>
    <source>
        <strain evidence="1 2">DSM 29007</strain>
    </source>
</reference>
<dbReference type="InterPro" id="IPR022385">
    <property type="entry name" value="Rhs_assc_core"/>
</dbReference>
<comment type="caution">
    <text evidence="1">The sequence shown here is derived from an EMBL/GenBank/DDBJ whole genome shotgun (WGS) entry which is preliminary data.</text>
</comment>
<evidence type="ECO:0000313" key="1">
    <source>
        <dbReference type="EMBL" id="MBB6072228.1"/>
    </source>
</evidence>
<sequence length="55" mass="6278">MHNKRDLPGNMYMRNRYYDAQAGRFTQEDPIGLAGGLYAFGSRRAIRGAIQTRTN</sequence>
<gene>
    <name evidence="1" type="ORF">HNQ61_003890</name>
</gene>
<dbReference type="EMBL" id="JACHIA010000013">
    <property type="protein sequence ID" value="MBB6072228.1"/>
    <property type="molecule type" value="Genomic_DNA"/>
</dbReference>
<protein>
    <submittedName>
        <fullName evidence="1">RHS repeat-associated protein</fullName>
    </submittedName>
</protein>
<accession>A0A841H2N6</accession>
<name>A0A841H2N6_9BACT</name>